<comment type="caution">
    <text evidence="10">The sequence shown here is derived from an EMBL/GenBank/DDBJ whole genome shotgun (WGS) entry which is preliminary data.</text>
</comment>
<dbReference type="InterPro" id="IPR017972">
    <property type="entry name" value="Cyt_P450_CS"/>
</dbReference>
<comment type="subcellular location">
    <subcellularLocation>
        <location evidence="1">Membrane</location>
        <topology evidence="1">Single-pass membrane protein</topology>
    </subcellularLocation>
</comment>
<evidence type="ECO:0000256" key="9">
    <source>
        <dbReference type="SAM" id="Phobius"/>
    </source>
</evidence>
<comment type="cofactor">
    <cofactor evidence="7">
        <name>heme</name>
        <dbReference type="ChEBI" id="CHEBI:30413"/>
    </cofactor>
</comment>
<accession>A0A5D3BZX0</accession>
<dbReference type="PANTHER" id="PTHR24286">
    <property type="entry name" value="CYTOCHROME P450 26"/>
    <property type="match status" value="1"/>
</dbReference>
<dbReference type="GO" id="GO:0010268">
    <property type="term" value="P:brassinosteroid homeostasis"/>
    <property type="evidence" value="ECO:0007669"/>
    <property type="project" value="TreeGrafter"/>
</dbReference>
<dbReference type="PANTHER" id="PTHR24286:SF30">
    <property type="entry name" value="3-EPI-6-DEOXOCATHASTERONE 23-MONOOXYGENASE CYP90D1"/>
    <property type="match status" value="1"/>
</dbReference>
<sequence>MDSLWIFVQVITAAAFISSTIIILKNFIIPTTPSSSSSNSFTSSNNPSLPSGSLGLPFVGETLHFVSSAYSHRPDTFMDTRRRRQQVTDEVIAHNMIDMMIPGQDSVPILITLAIKYLSDSPSALQQLTEENMELKRQKTQLGEPLKWTDYLSLPFTQNVITETLRLGNIITGVMRKAMKDIEIKGYLIPKGWCVLAYIRSVHVDENHFESPYHFNPWRWQGKDSNNLNFTPFGGGQRLCPGLELARLEASIFLHHFITEFRLTK</sequence>
<evidence type="ECO:0000256" key="5">
    <source>
        <dbReference type="ARBA" id="ARBA00022989"/>
    </source>
</evidence>
<keyword evidence="5 9" id="KW-1133">Transmembrane helix</keyword>
<gene>
    <name evidence="10" type="ORF">E5676_scaffold863G001370</name>
</gene>
<keyword evidence="7 8" id="KW-0349">Heme</keyword>
<dbReference type="GO" id="GO:0016132">
    <property type="term" value="P:brassinosteroid biosynthetic process"/>
    <property type="evidence" value="ECO:0007669"/>
    <property type="project" value="TreeGrafter"/>
</dbReference>
<keyword evidence="6 7" id="KW-0408">Iron</keyword>
<keyword evidence="9" id="KW-0472">Membrane</keyword>
<comment type="similarity">
    <text evidence="2 8">Belongs to the cytochrome P450 family.</text>
</comment>
<dbReference type="EMBL" id="SSTD01014872">
    <property type="protein sequence ID" value="TYK03756.1"/>
    <property type="molecule type" value="Genomic_DNA"/>
</dbReference>
<dbReference type="SUPFAM" id="SSF48264">
    <property type="entry name" value="Cytochrome P450"/>
    <property type="match status" value="1"/>
</dbReference>
<protein>
    <submittedName>
        <fullName evidence="10">3-epi-6-deoxocathasterone 23-monooxygenase-like</fullName>
    </submittedName>
</protein>
<dbReference type="GO" id="GO:0016125">
    <property type="term" value="P:sterol metabolic process"/>
    <property type="evidence" value="ECO:0007669"/>
    <property type="project" value="TreeGrafter"/>
</dbReference>
<dbReference type="Proteomes" id="UP000321947">
    <property type="component" value="Unassembled WGS sequence"/>
</dbReference>
<evidence type="ECO:0000256" key="4">
    <source>
        <dbReference type="ARBA" id="ARBA00022723"/>
    </source>
</evidence>
<dbReference type="GO" id="GO:0020037">
    <property type="term" value="F:heme binding"/>
    <property type="evidence" value="ECO:0007669"/>
    <property type="project" value="InterPro"/>
</dbReference>
<evidence type="ECO:0000256" key="8">
    <source>
        <dbReference type="RuleBase" id="RU000461"/>
    </source>
</evidence>
<dbReference type="PRINTS" id="PR00385">
    <property type="entry name" value="P450"/>
</dbReference>
<feature type="transmembrane region" description="Helical" evidence="9">
    <location>
        <begin position="6"/>
        <end position="28"/>
    </location>
</feature>
<dbReference type="PROSITE" id="PS00086">
    <property type="entry name" value="CYTOCHROME_P450"/>
    <property type="match status" value="1"/>
</dbReference>
<dbReference type="GO" id="GO:0005506">
    <property type="term" value="F:iron ion binding"/>
    <property type="evidence" value="ECO:0007669"/>
    <property type="project" value="InterPro"/>
</dbReference>
<feature type="binding site" description="axial binding residue" evidence="7">
    <location>
        <position position="240"/>
    </location>
    <ligand>
        <name>heme</name>
        <dbReference type="ChEBI" id="CHEBI:30413"/>
    </ligand>
    <ligandPart>
        <name>Fe</name>
        <dbReference type="ChEBI" id="CHEBI:18248"/>
    </ligandPart>
</feature>
<name>A0A5D3BZX0_CUCMM</name>
<evidence type="ECO:0000256" key="1">
    <source>
        <dbReference type="ARBA" id="ARBA00004167"/>
    </source>
</evidence>
<dbReference type="Pfam" id="PF00067">
    <property type="entry name" value="p450"/>
    <property type="match status" value="1"/>
</dbReference>
<keyword evidence="3 9" id="KW-0812">Transmembrane</keyword>
<dbReference type="AlphaFoldDB" id="A0A5D3BZX0"/>
<keyword evidence="8" id="KW-0560">Oxidoreductase</keyword>
<dbReference type="Gene3D" id="1.10.630.10">
    <property type="entry name" value="Cytochrome P450"/>
    <property type="match status" value="1"/>
</dbReference>
<dbReference type="InterPro" id="IPR001128">
    <property type="entry name" value="Cyt_P450"/>
</dbReference>
<dbReference type="GO" id="GO:0016709">
    <property type="term" value="F:oxidoreductase activity, acting on paired donors, with incorporation or reduction of molecular oxygen, NAD(P)H as one donor, and incorporation of one atom of oxygen"/>
    <property type="evidence" value="ECO:0007669"/>
    <property type="project" value="TreeGrafter"/>
</dbReference>
<evidence type="ECO:0000256" key="2">
    <source>
        <dbReference type="ARBA" id="ARBA00010617"/>
    </source>
</evidence>
<keyword evidence="4 7" id="KW-0479">Metal-binding</keyword>
<evidence type="ECO:0000256" key="7">
    <source>
        <dbReference type="PIRSR" id="PIRSR602401-1"/>
    </source>
</evidence>
<reference evidence="10 11" key="1">
    <citation type="submission" date="2019-08" db="EMBL/GenBank/DDBJ databases">
        <title>Draft genome sequences of two oriental melons (Cucumis melo L. var makuwa).</title>
        <authorList>
            <person name="Kwon S.-Y."/>
        </authorList>
    </citation>
    <scope>NUCLEOTIDE SEQUENCE [LARGE SCALE GENOMIC DNA]</scope>
    <source>
        <strain evidence="11">cv. Chang Bougi</strain>
        <tissue evidence="10">Leaf</tissue>
    </source>
</reference>
<dbReference type="InterPro" id="IPR036396">
    <property type="entry name" value="Cyt_P450_sf"/>
</dbReference>
<evidence type="ECO:0000313" key="11">
    <source>
        <dbReference type="Proteomes" id="UP000321947"/>
    </source>
</evidence>
<proteinExistence type="inferred from homology"/>
<dbReference type="PRINTS" id="PR00463">
    <property type="entry name" value="EP450I"/>
</dbReference>
<evidence type="ECO:0000313" key="10">
    <source>
        <dbReference type="EMBL" id="TYK03756.1"/>
    </source>
</evidence>
<keyword evidence="8 10" id="KW-0503">Monooxygenase</keyword>
<evidence type="ECO:0000256" key="3">
    <source>
        <dbReference type="ARBA" id="ARBA00022692"/>
    </source>
</evidence>
<dbReference type="InterPro" id="IPR002401">
    <property type="entry name" value="Cyt_P450_E_grp-I"/>
</dbReference>
<dbReference type="GO" id="GO:0016020">
    <property type="term" value="C:membrane"/>
    <property type="evidence" value="ECO:0007669"/>
    <property type="project" value="UniProtKB-SubCell"/>
</dbReference>
<evidence type="ECO:0000256" key="6">
    <source>
        <dbReference type="ARBA" id="ARBA00023004"/>
    </source>
</evidence>
<organism evidence="10 11">
    <name type="scientific">Cucumis melo var. makuwa</name>
    <name type="common">Oriental melon</name>
    <dbReference type="NCBI Taxonomy" id="1194695"/>
    <lineage>
        <taxon>Eukaryota</taxon>
        <taxon>Viridiplantae</taxon>
        <taxon>Streptophyta</taxon>
        <taxon>Embryophyta</taxon>
        <taxon>Tracheophyta</taxon>
        <taxon>Spermatophyta</taxon>
        <taxon>Magnoliopsida</taxon>
        <taxon>eudicotyledons</taxon>
        <taxon>Gunneridae</taxon>
        <taxon>Pentapetalae</taxon>
        <taxon>rosids</taxon>
        <taxon>fabids</taxon>
        <taxon>Cucurbitales</taxon>
        <taxon>Cucurbitaceae</taxon>
        <taxon>Benincaseae</taxon>
        <taxon>Cucumis</taxon>
    </lineage>
</organism>